<feature type="transmembrane region" description="Helical" evidence="1">
    <location>
        <begin position="20"/>
        <end position="42"/>
    </location>
</feature>
<dbReference type="EMBL" id="JAGRRH010000009">
    <property type="protein sequence ID" value="KAG7365177.1"/>
    <property type="molecule type" value="Genomic_DNA"/>
</dbReference>
<feature type="transmembrane region" description="Helical" evidence="1">
    <location>
        <begin position="186"/>
        <end position="205"/>
    </location>
</feature>
<feature type="transmembrane region" description="Helical" evidence="1">
    <location>
        <begin position="107"/>
        <end position="133"/>
    </location>
</feature>
<accession>A0A9K3LNG9</accession>
<reference evidence="2" key="2">
    <citation type="submission" date="2021-04" db="EMBL/GenBank/DDBJ databases">
        <authorList>
            <person name="Podell S."/>
        </authorList>
    </citation>
    <scope>NUCLEOTIDE SEQUENCE</scope>
    <source>
        <strain evidence="2">Hildebrandi</strain>
    </source>
</reference>
<keyword evidence="3" id="KW-1185">Reference proteome</keyword>
<keyword evidence="1" id="KW-0812">Transmembrane</keyword>
<dbReference type="Proteomes" id="UP000693970">
    <property type="component" value="Unassembled WGS sequence"/>
</dbReference>
<keyword evidence="1" id="KW-0472">Membrane</keyword>
<keyword evidence="1" id="KW-1133">Transmembrane helix</keyword>
<protein>
    <submittedName>
        <fullName evidence="2">Uncharacterized protein</fullName>
    </submittedName>
</protein>
<evidence type="ECO:0000313" key="2">
    <source>
        <dbReference type="EMBL" id="KAG7365177.1"/>
    </source>
</evidence>
<feature type="transmembrane region" description="Helical" evidence="1">
    <location>
        <begin position="245"/>
        <end position="263"/>
    </location>
</feature>
<comment type="caution">
    <text evidence="2">The sequence shown here is derived from an EMBL/GenBank/DDBJ whole genome shotgun (WGS) entry which is preliminary data.</text>
</comment>
<reference evidence="2" key="1">
    <citation type="journal article" date="2021" name="Sci. Rep.">
        <title>Diploid genomic architecture of Nitzschia inconspicua, an elite biomass production diatom.</title>
        <authorList>
            <person name="Oliver A."/>
            <person name="Podell S."/>
            <person name="Pinowska A."/>
            <person name="Traller J.C."/>
            <person name="Smith S.R."/>
            <person name="McClure R."/>
            <person name="Beliaev A."/>
            <person name="Bohutskyi P."/>
            <person name="Hill E.A."/>
            <person name="Rabines A."/>
            <person name="Zheng H."/>
            <person name="Allen L.Z."/>
            <person name="Kuo A."/>
            <person name="Grigoriev I.V."/>
            <person name="Allen A.E."/>
            <person name="Hazlebeck D."/>
            <person name="Allen E.E."/>
        </authorList>
    </citation>
    <scope>NUCLEOTIDE SEQUENCE</scope>
    <source>
        <strain evidence="2">Hildebrandi</strain>
    </source>
</reference>
<feature type="transmembrane region" description="Helical" evidence="1">
    <location>
        <begin position="153"/>
        <end position="174"/>
    </location>
</feature>
<evidence type="ECO:0000256" key="1">
    <source>
        <dbReference type="SAM" id="Phobius"/>
    </source>
</evidence>
<dbReference type="AlphaFoldDB" id="A0A9K3LNG9"/>
<dbReference type="OrthoDB" id="43383at2759"/>
<gene>
    <name evidence="2" type="ORF">IV203_038380</name>
</gene>
<evidence type="ECO:0000313" key="3">
    <source>
        <dbReference type="Proteomes" id="UP000693970"/>
    </source>
</evidence>
<organism evidence="2 3">
    <name type="scientific">Nitzschia inconspicua</name>
    <dbReference type="NCBI Taxonomy" id="303405"/>
    <lineage>
        <taxon>Eukaryota</taxon>
        <taxon>Sar</taxon>
        <taxon>Stramenopiles</taxon>
        <taxon>Ochrophyta</taxon>
        <taxon>Bacillariophyta</taxon>
        <taxon>Bacillariophyceae</taxon>
        <taxon>Bacillariophycidae</taxon>
        <taxon>Bacillariales</taxon>
        <taxon>Bacillariaceae</taxon>
        <taxon>Nitzschia</taxon>
    </lineage>
</organism>
<feature type="transmembrane region" description="Helical" evidence="1">
    <location>
        <begin position="217"/>
        <end position="233"/>
    </location>
</feature>
<sequence length="268" mass="28720">MKLLTSNNNNQNKKFPTSIVVLSLASYWISARAPTVVSSFLVPNNNNYIHRKVPVNMPLNILGGSLVQQHDNASILCGAIIPLCFGSGIDYNGPASESKFEKFLRKIFPFVSTASMASLLVAITCSSVAVNQLTENKPAFAASVWDLLQRDYALAWAAVNSHFVFGMLGFMWLVGSKAYFMGGGPAAFGLALSGLTAMVSIVNRGVAIGGGKDSQRFGASVIGLVQSYLGLLWNHARHSRGPLEYVAVALFVGSVIGYSQHVLKQVFG</sequence>
<name>A0A9K3LNG9_9STRA</name>
<proteinExistence type="predicted"/>